<proteinExistence type="predicted"/>
<dbReference type="EMBL" id="NTKD01000016">
    <property type="protein sequence ID" value="PDH40017.1"/>
    <property type="molecule type" value="Genomic_DNA"/>
</dbReference>
<gene>
    <name evidence="1" type="ORF">CNE99_04440</name>
</gene>
<accession>A0A2A5WUW9</accession>
<evidence type="ECO:0000313" key="1">
    <source>
        <dbReference type="EMBL" id="PDH40017.1"/>
    </source>
</evidence>
<dbReference type="AlphaFoldDB" id="A0A2A5WUW9"/>
<comment type="caution">
    <text evidence="1">The sequence shown here is derived from an EMBL/GenBank/DDBJ whole genome shotgun (WGS) entry which is preliminary data.</text>
</comment>
<reference evidence="1 2" key="1">
    <citation type="submission" date="2017-08" db="EMBL/GenBank/DDBJ databases">
        <title>Fine stratification of microbial communities through a metagenomic profile of the photic zone.</title>
        <authorList>
            <person name="Haro-Moreno J.M."/>
            <person name="Lopez-Perez M."/>
            <person name="De La Torre J."/>
            <person name="Picazo A."/>
            <person name="Camacho A."/>
            <person name="Rodriguez-Valera F."/>
        </authorList>
    </citation>
    <scope>NUCLEOTIDE SEQUENCE [LARGE SCALE GENOMIC DNA]</scope>
    <source>
        <strain evidence="1">MED-G24</strain>
    </source>
</reference>
<evidence type="ECO:0000313" key="2">
    <source>
        <dbReference type="Proteomes" id="UP000219327"/>
    </source>
</evidence>
<sequence length="60" mass="6980">MDEIEERIAAQDSWSFKECLALAAEFGVKTRMVILMVHSHGKTYIDREETPRDDLDPIDR</sequence>
<name>A0A2A5WUW9_9GAMM</name>
<protein>
    <submittedName>
        <fullName evidence="1">Uncharacterized protein</fullName>
    </submittedName>
</protein>
<organism evidence="1 2">
    <name type="scientific">OM182 bacterium MED-G24</name>
    <dbReference type="NCBI Taxonomy" id="1986255"/>
    <lineage>
        <taxon>Bacteria</taxon>
        <taxon>Pseudomonadati</taxon>
        <taxon>Pseudomonadota</taxon>
        <taxon>Gammaproteobacteria</taxon>
        <taxon>OMG group</taxon>
        <taxon>OM182 clade</taxon>
    </lineage>
</organism>
<dbReference type="Proteomes" id="UP000219327">
    <property type="component" value="Unassembled WGS sequence"/>
</dbReference>